<dbReference type="GO" id="GO:0006487">
    <property type="term" value="P:protein N-linked glycosylation"/>
    <property type="evidence" value="ECO:0007669"/>
    <property type="project" value="TreeGrafter"/>
</dbReference>
<feature type="transmembrane region" description="Helical" evidence="2">
    <location>
        <begin position="7"/>
        <end position="26"/>
    </location>
</feature>
<dbReference type="EMBL" id="JAVHJL010000001">
    <property type="protein sequence ID" value="KAK6512418.1"/>
    <property type="molecule type" value="Genomic_DNA"/>
</dbReference>
<evidence type="ECO:0000313" key="3">
    <source>
        <dbReference type="EMBL" id="KAK6512418.1"/>
    </source>
</evidence>
<comment type="caution">
    <text evidence="3">The sequence shown here is derived from an EMBL/GenBank/DDBJ whole genome shotgun (WGS) entry which is preliminary data.</text>
</comment>
<evidence type="ECO:0000313" key="4">
    <source>
        <dbReference type="Proteomes" id="UP001370758"/>
    </source>
</evidence>
<keyword evidence="2" id="KW-1133">Transmembrane helix</keyword>
<dbReference type="AlphaFoldDB" id="A0AAV9WQ48"/>
<gene>
    <name evidence="3" type="ORF">TWF481_001304</name>
</gene>
<accession>A0AAV9WQ48</accession>
<dbReference type="PANTHER" id="PTHR13132">
    <property type="entry name" value="ALPHA- 1,6 -FUCOSYLTRANSFERASE"/>
    <property type="match status" value="1"/>
</dbReference>
<feature type="compositionally biased region" description="Low complexity" evidence="1">
    <location>
        <begin position="88"/>
        <end position="121"/>
    </location>
</feature>
<keyword evidence="4" id="KW-1185">Reference proteome</keyword>
<sequence>MGKQSPLRIAFGSIFFMSICFFLYNFEAIGTALKFSRYQDVEDPVDIYTSTSSTSISIAPLPTSTSTSISIEPETKPTPTSDKKKTKSAAASASKTETASSSKTETVAPSKTQTTSASKAKTGAENAPTINPEDLDVEQIEADFPNGYKNPRGGWFVPLPQSNEMDLLQLLTTEQRELLPSLGAQARLSQKQSEKINSFYGIDREGGWQGHIEGLDDDGLAPLTKWAQAYVYDHQHPESCEGKKFYILQEKATWYGLGAAVRVIFRELELAISAGRILVLDPENPPGGHLLSHDCDRHRGRNASIECVLEDITSCAAYATPENSVREIRDIPGGNKFVPPVPAVAMITYMKETGLAPTGAYLRYWWHSQMYAYVFRPNQQTLARMVEMRMNKTLHTAVDTGVKGKDGKAKELHTVPFPLPPSTISMHIRHGDKAIEGRLISTRDYIVAAERFVLRNPIAYRKRAFVTTEDPGAIEEIKRTTGINPVGTAFSNRNWYWSYSNIPRVDGSPFQNLWLSANRTDAMIHHIMQLWMAIECDAFVGNRNSNWNKMIDSIRCTLMDKCRAPYLDAGYVGDWLHFP</sequence>
<dbReference type="GO" id="GO:0046921">
    <property type="term" value="F:alpha-(1-&gt;6)-fucosyltransferase activity"/>
    <property type="evidence" value="ECO:0007669"/>
    <property type="project" value="TreeGrafter"/>
</dbReference>
<dbReference type="PANTHER" id="PTHR13132:SF29">
    <property type="entry name" value="ALPHA-(1,6)-FUCOSYLTRANSFERASE"/>
    <property type="match status" value="1"/>
</dbReference>
<evidence type="ECO:0000256" key="1">
    <source>
        <dbReference type="SAM" id="MobiDB-lite"/>
    </source>
</evidence>
<reference evidence="3 4" key="1">
    <citation type="submission" date="2023-08" db="EMBL/GenBank/DDBJ databases">
        <authorList>
            <person name="Palmer J.M."/>
        </authorList>
    </citation>
    <scope>NUCLEOTIDE SEQUENCE [LARGE SCALE GENOMIC DNA]</scope>
    <source>
        <strain evidence="3 4">TWF481</strain>
    </source>
</reference>
<proteinExistence type="predicted"/>
<feature type="compositionally biased region" description="Low complexity" evidence="1">
    <location>
        <begin position="62"/>
        <end position="80"/>
    </location>
</feature>
<organism evidence="3 4">
    <name type="scientific">Arthrobotrys musiformis</name>
    <dbReference type="NCBI Taxonomy" id="47236"/>
    <lineage>
        <taxon>Eukaryota</taxon>
        <taxon>Fungi</taxon>
        <taxon>Dikarya</taxon>
        <taxon>Ascomycota</taxon>
        <taxon>Pezizomycotina</taxon>
        <taxon>Orbiliomycetes</taxon>
        <taxon>Orbiliales</taxon>
        <taxon>Orbiliaceae</taxon>
        <taxon>Arthrobotrys</taxon>
    </lineage>
</organism>
<keyword evidence="2" id="KW-0812">Transmembrane</keyword>
<keyword evidence="2" id="KW-0472">Membrane</keyword>
<protein>
    <submittedName>
        <fullName evidence="3">Uncharacterized protein</fullName>
    </submittedName>
</protein>
<evidence type="ECO:0000256" key="2">
    <source>
        <dbReference type="SAM" id="Phobius"/>
    </source>
</evidence>
<dbReference type="Gene3D" id="3.40.50.11350">
    <property type="match status" value="1"/>
</dbReference>
<dbReference type="Proteomes" id="UP001370758">
    <property type="component" value="Unassembled WGS sequence"/>
</dbReference>
<feature type="region of interest" description="Disordered" evidence="1">
    <location>
        <begin position="62"/>
        <end position="130"/>
    </location>
</feature>
<name>A0AAV9WQ48_9PEZI</name>